<dbReference type="PRINTS" id="PR00237">
    <property type="entry name" value="GPCRRHODOPSN"/>
</dbReference>
<dbReference type="EMBL" id="JAACNH010000009">
    <property type="protein sequence ID" value="KAG8433517.1"/>
    <property type="molecule type" value="Genomic_DNA"/>
</dbReference>
<keyword evidence="8" id="KW-0675">Receptor</keyword>
<feature type="transmembrane region" description="Helical" evidence="10">
    <location>
        <begin position="203"/>
        <end position="226"/>
    </location>
</feature>
<gene>
    <name evidence="12" type="ORF">GDO86_017707</name>
</gene>
<evidence type="ECO:0000259" key="11">
    <source>
        <dbReference type="PROSITE" id="PS50262"/>
    </source>
</evidence>
<feature type="transmembrane region" description="Helical" evidence="10">
    <location>
        <begin position="92"/>
        <end position="120"/>
    </location>
</feature>
<keyword evidence="6" id="KW-0297">G-protein coupled receptor</keyword>
<keyword evidence="3 10" id="KW-0812">Transmembrane</keyword>
<protein>
    <recommendedName>
        <fullName evidence="11">G-protein coupled receptors family 1 profile domain-containing protein</fullName>
    </recommendedName>
</protein>
<dbReference type="PROSITE" id="PS50262">
    <property type="entry name" value="G_PROTEIN_RECEP_F1_2"/>
    <property type="match status" value="1"/>
</dbReference>
<dbReference type="FunFam" id="1.20.1070.10:FF:000015">
    <property type="entry name" value="Olfactory receptor"/>
    <property type="match status" value="1"/>
</dbReference>
<dbReference type="OrthoDB" id="9444602at2759"/>
<dbReference type="InterPro" id="IPR017452">
    <property type="entry name" value="GPCR_Rhodpsn_7TM"/>
</dbReference>
<dbReference type="PRINTS" id="PR00245">
    <property type="entry name" value="OLFACTORYR"/>
</dbReference>
<comment type="caution">
    <text evidence="12">The sequence shown here is derived from an EMBL/GenBank/DDBJ whole genome shotgun (WGS) entry which is preliminary data.</text>
</comment>
<dbReference type="GO" id="GO:0005886">
    <property type="term" value="C:plasma membrane"/>
    <property type="evidence" value="ECO:0007669"/>
    <property type="project" value="UniProtKB-SubCell"/>
</dbReference>
<dbReference type="InterPro" id="IPR000276">
    <property type="entry name" value="GPCR_Rhodpsn"/>
</dbReference>
<reference evidence="12" key="1">
    <citation type="thesis" date="2020" institute="ProQuest LLC" country="789 East Eisenhower Parkway, Ann Arbor, MI, USA">
        <title>Comparative Genomics and Chromosome Evolution.</title>
        <authorList>
            <person name="Mudd A.B."/>
        </authorList>
    </citation>
    <scope>NUCLEOTIDE SEQUENCE</scope>
    <source>
        <strain evidence="12">Female2</strain>
        <tissue evidence="12">Blood</tissue>
    </source>
</reference>
<feature type="transmembrane region" description="Helical" evidence="10">
    <location>
        <begin position="27"/>
        <end position="50"/>
    </location>
</feature>
<keyword evidence="5 10" id="KW-1133">Transmembrane helix</keyword>
<dbReference type="InterPro" id="IPR000725">
    <property type="entry name" value="Olfact_rcpt"/>
</dbReference>
<dbReference type="Proteomes" id="UP000812440">
    <property type="component" value="Chromosome 9"/>
</dbReference>
<evidence type="ECO:0000256" key="9">
    <source>
        <dbReference type="ARBA" id="ARBA00023224"/>
    </source>
</evidence>
<keyword evidence="4" id="KW-0552">Olfaction</keyword>
<dbReference type="AlphaFoldDB" id="A0A8T2IPK3"/>
<dbReference type="InterPro" id="IPR050516">
    <property type="entry name" value="Olfactory_GPCR"/>
</dbReference>
<evidence type="ECO:0000313" key="13">
    <source>
        <dbReference type="Proteomes" id="UP000812440"/>
    </source>
</evidence>
<evidence type="ECO:0000256" key="1">
    <source>
        <dbReference type="ARBA" id="ARBA00004651"/>
    </source>
</evidence>
<sequence length="323" mass="36626">MDKNNVTVVENFILLGFSNVPHLRLPLIYIFLSLYICSLLGNSLIIQLIINDPHLHTPMYFFLANLAVLDILSPSVTVPKMIWDIYTGEGGISFYCCITQLFFFILFLGPESFILSVMAFDRYVAICNPLHYTNIMSYKLCPRLVGGTWLVGLFYSLLHTPLTGRINFCGPNQINHIYCDILPLFQLACSDITLNLYLLYASAFLNGICNFSVILSSYTRIVLAILRIKAKEGRIKAFSTCSSHIIVVSVFYLSLFTNYLHPITSSLGSKDIIGSIIYTVVIPVLNPIIYSLRNNDVKKGLKKQFKRQISFFLILYGKKKMAY</sequence>
<evidence type="ECO:0000256" key="5">
    <source>
        <dbReference type="ARBA" id="ARBA00022989"/>
    </source>
</evidence>
<dbReference type="SUPFAM" id="SSF81321">
    <property type="entry name" value="Family A G protein-coupled receptor-like"/>
    <property type="match status" value="1"/>
</dbReference>
<dbReference type="GO" id="GO:0004984">
    <property type="term" value="F:olfactory receptor activity"/>
    <property type="evidence" value="ECO:0007669"/>
    <property type="project" value="InterPro"/>
</dbReference>
<dbReference type="GO" id="GO:0004930">
    <property type="term" value="F:G protein-coupled receptor activity"/>
    <property type="evidence" value="ECO:0007669"/>
    <property type="project" value="UniProtKB-KW"/>
</dbReference>
<feature type="transmembrane region" description="Helical" evidence="10">
    <location>
        <begin position="238"/>
        <end position="260"/>
    </location>
</feature>
<evidence type="ECO:0000313" key="12">
    <source>
        <dbReference type="EMBL" id="KAG8433517.1"/>
    </source>
</evidence>
<keyword evidence="13" id="KW-1185">Reference proteome</keyword>
<evidence type="ECO:0000256" key="8">
    <source>
        <dbReference type="ARBA" id="ARBA00023170"/>
    </source>
</evidence>
<dbReference type="CDD" id="cd13954">
    <property type="entry name" value="7tmA_OR"/>
    <property type="match status" value="1"/>
</dbReference>
<dbReference type="Gene3D" id="1.20.1070.10">
    <property type="entry name" value="Rhodopsin 7-helix transmembrane proteins"/>
    <property type="match status" value="1"/>
</dbReference>
<comment type="subcellular location">
    <subcellularLocation>
        <location evidence="1">Cell membrane</location>
        <topology evidence="1">Multi-pass membrane protein</topology>
    </subcellularLocation>
</comment>
<evidence type="ECO:0000256" key="2">
    <source>
        <dbReference type="ARBA" id="ARBA00022475"/>
    </source>
</evidence>
<evidence type="ECO:0000256" key="10">
    <source>
        <dbReference type="SAM" id="Phobius"/>
    </source>
</evidence>
<dbReference type="Pfam" id="PF13853">
    <property type="entry name" value="7tm_4"/>
    <property type="match status" value="1"/>
</dbReference>
<keyword evidence="2" id="KW-1003">Cell membrane</keyword>
<keyword evidence="4" id="KW-0716">Sensory transduction</keyword>
<proteinExistence type="predicted"/>
<feature type="transmembrane region" description="Helical" evidence="10">
    <location>
        <begin position="272"/>
        <end position="292"/>
    </location>
</feature>
<feature type="transmembrane region" description="Helical" evidence="10">
    <location>
        <begin position="140"/>
        <end position="158"/>
    </location>
</feature>
<evidence type="ECO:0000256" key="7">
    <source>
        <dbReference type="ARBA" id="ARBA00023136"/>
    </source>
</evidence>
<feature type="domain" description="G-protein coupled receptors family 1 profile" evidence="11">
    <location>
        <begin position="41"/>
        <end position="290"/>
    </location>
</feature>
<dbReference type="PANTHER" id="PTHR26452">
    <property type="entry name" value="OLFACTORY RECEPTOR"/>
    <property type="match status" value="1"/>
</dbReference>
<evidence type="ECO:0000256" key="3">
    <source>
        <dbReference type="ARBA" id="ARBA00022692"/>
    </source>
</evidence>
<keyword evidence="7 10" id="KW-0472">Membrane</keyword>
<evidence type="ECO:0000256" key="4">
    <source>
        <dbReference type="ARBA" id="ARBA00022725"/>
    </source>
</evidence>
<name>A0A8T2IPK3_9PIPI</name>
<feature type="transmembrane region" description="Helical" evidence="10">
    <location>
        <begin position="62"/>
        <end position="86"/>
    </location>
</feature>
<keyword evidence="9" id="KW-0807">Transducer</keyword>
<accession>A0A8T2IPK3</accession>
<organism evidence="12 13">
    <name type="scientific">Hymenochirus boettgeri</name>
    <name type="common">Congo dwarf clawed frog</name>
    <dbReference type="NCBI Taxonomy" id="247094"/>
    <lineage>
        <taxon>Eukaryota</taxon>
        <taxon>Metazoa</taxon>
        <taxon>Chordata</taxon>
        <taxon>Craniata</taxon>
        <taxon>Vertebrata</taxon>
        <taxon>Euteleostomi</taxon>
        <taxon>Amphibia</taxon>
        <taxon>Batrachia</taxon>
        <taxon>Anura</taxon>
        <taxon>Pipoidea</taxon>
        <taxon>Pipidae</taxon>
        <taxon>Pipinae</taxon>
        <taxon>Hymenochirus</taxon>
    </lineage>
</organism>
<evidence type="ECO:0000256" key="6">
    <source>
        <dbReference type="ARBA" id="ARBA00023040"/>
    </source>
</evidence>